<keyword evidence="3" id="KW-1185">Reference proteome</keyword>
<evidence type="ECO:0000313" key="2">
    <source>
        <dbReference type="EMBL" id="KAJ0216215.1"/>
    </source>
</evidence>
<protein>
    <submittedName>
        <fullName evidence="2">Uncharacterized protein</fullName>
    </submittedName>
</protein>
<evidence type="ECO:0000256" key="1">
    <source>
        <dbReference type="SAM" id="Phobius"/>
    </source>
</evidence>
<name>A0A9R1W0T7_LACSA</name>
<proteinExistence type="predicted"/>
<evidence type="ECO:0000313" key="3">
    <source>
        <dbReference type="Proteomes" id="UP000235145"/>
    </source>
</evidence>
<dbReference type="AlphaFoldDB" id="A0A9R1W0T7"/>
<gene>
    <name evidence="2" type="ORF">LSAT_V11C300156240</name>
</gene>
<keyword evidence="1" id="KW-0472">Membrane</keyword>
<accession>A0A9R1W0T7</accession>
<feature type="transmembrane region" description="Helical" evidence="1">
    <location>
        <begin position="91"/>
        <end position="108"/>
    </location>
</feature>
<dbReference type="Gramene" id="rna-gnl|WGS:NBSK|LSAT_3X139340_mrna">
    <property type="protein sequence ID" value="cds-PLY92536.1"/>
    <property type="gene ID" value="gene-LSAT_3X139340"/>
</dbReference>
<keyword evidence="1" id="KW-0812">Transmembrane</keyword>
<sequence>MLPLEIQLFQMMNQPPAREKVPYNLTDCKRWRFSSSMAKIHKIEESDGPMSHHDYIQRISKVRVRPLVDDWFWDMTVMQVVISRKEKKPRILFLKVLVVLVSLFLAFSN</sequence>
<reference evidence="2 3" key="1">
    <citation type="journal article" date="2017" name="Nat. Commun.">
        <title>Genome assembly with in vitro proximity ligation data and whole-genome triplication in lettuce.</title>
        <authorList>
            <person name="Reyes-Chin-Wo S."/>
            <person name="Wang Z."/>
            <person name="Yang X."/>
            <person name="Kozik A."/>
            <person name="Arikit S."/>
            <person name="Song C."/>
            <person name="Xia L."/>
            <person name="Froenicke L."/>
            <person name="Lavelle D.O."/>
            <person name="Truco M.J."/>
            <person name="Xia R."/>
            <person name="Zhu S."/>
            <person name="Xu C."/>
            <person name="Xu H."/>
            <person name="Xu X."/>
            <person name="Cox K."/>
            <person name="Korf I."/>
            <person name="Meyers B.C."/>
            <person name="Michelmore R.W."/>
        </authorList>
    </citation>
    <scope>NUCLEOTIDE SEQUENCE [LARGE SCALE GENOMIC DNA]</scope>
    <source>
        <strain evidence="3">cv. Salinas</strain>
        <tissue evidence="2">Seedlings</tissue>
    </source>
</reference>
<dbReference type="Proteomes" id="UP000235145">
    <property type="component" value="Unassembled WGS sequence"/>
</dbReference>
<organism evidence="2 3">
    <name type="scientific">Lactuca sativa</name>
    <name type="common">Garden lettuce</name>
    <dbReference type="NCBI Taxonomy" id="4236"/>
    <lineage>
        <taxon>Eukaryota</taxon>
        <taxon>Viridiplantae</taxon>
        <taxon>Streptophyta</taxon>
        <taxon>Embryophyta</taxon>
        <taxon>Tracheophyta</taxon>
        <taxon>Spermatophyta</taxon>
        <taxon>Magnoliopsida</taxon>
        <taxon>eudicotyledons</taxon>
        <taxon>Gunneridae</taxon>
        <taxon>Pentapetalae</taxon>
        <taxon>asterids</taxon>
        <taxon>campanulids</taxon>
        <taxon>Asterales</taxon>
        <taxon>Asteraceae</taxon>
        <taxon>Cichorioideae</taxon>
        <taxon>Cichorieae</taxon>
        <taxon>Lactucinae</taxon>
        <taxon>Lactuca</taxon>
    </lineage>
</organism>
<keyword evidence="1" id="KW-1133">Transmembrane helix</keyword>
<comment type="caution">
    <text evidence="2">The sequence shown here is derived from an EMBL/GenBank/DDBJ whole genome shotgun (WGS) entry which is preliminary data.</text>
</comment>
<dbReference type="EMBL" id="NBSK02000003">
    <property type="protein sequence ID" value="KAJ0216215.1"/>
    <property type="molecule type" value="Genomic_DNA"/>
</dbReference>